<dbReference type="GO" id="GO:0005770">
    <property type="term" value="C:late endosome"/>
    <property type="evidence" value="ECO:0007669"/>
    <property type="project" value="TreeGrafter"/>
</dbReference>
<protein>
    <recommendedName>
        <fullName evidence="2">FPL domain-containing protein</fullName>
    </recommendedName>
</protein>
<dbReference type="InterPro" id="IPR039272">
    <property type="entry name" value="CLEC16A/TT9"/>
</dbReference>
<feature type="domain" description="FPL" evidence="2">
    <location>
        <begin position="42"/>
        <end position="105"/>
    </location>
</feature>
<dbReference type="EMBL" id="GISG01002684">
    <property type="protein sequence ID" value="MBA4614523.1"/>
    <property type="molecule type" value="Transcribed_RNA"/>
</dbReference>
<dbReference type="GO" id="GO:0016197">
    <property type="term" value="P:endosomal transport"/>
    <property type="evidence" value="ECO:0007669"/>
    <property type="project" value="TreeGrafter"/>
</dbReference>
<dbReference type="PANTHER" id="PTHR21481:SF0">
    <property type="entry name" value="PROTEIN CLEC16A"/>
    <property type="match status" value="1"/>
</dbReference>
<reference evidence="3" key="1">
    <citation type="journal article" date="2013" name="J. Plant Res.">
        <title>Effect of fungi and light on seed germination of three Opuntia species from semiarid lands of central Mexico.</title>
        <authorList>
            <person name="Delgado-Sanchez P."/>
            <person name="Jimenez-Bremont J.F."/>
            <person name="Guerrero-Gonzalez Mde L."/>
            <person name="Flores J."/>
        </authorList>
    </citation>
    <scope>NUCLEOTIDE SEQUENCE</scope>
    <source>
        <tissue evidence="3">Cladode</tissue>
    </source>
</reference>
<evidence type="ECO:0000256" key="1">
    <source>
        <dbReference type="ARBA" id="ARBA00023006"/>
    </source>
</evidence>
<dbReference type="GO" id="GO:0007034">
    <property type="term" value="P:vacuolar transport"/>
    <property type="evidence" value="ECO:0007669"/>
    <property type="project" value="TreeGrafter"/>
</dbReference>
<dbReference type="Pfam" id="PF09758">
    <property type="entry name" value="FPL"/>
    <property type="match status" value="1"/>
</dbReference>
<evidence type="ECO:0000259" key="2">
    <source>
        <dbReference type="Pfam" id="PF09758"/>
    </source>
</evidence>
<organism evidence="3">
    <name type="scientific">Opuntia streptacantha</name>
    <name type="common">Prickly pear cactus</name>
    <name type="synonym">Opuntia cardona</name>
    <dbReference type="NCBI Taxonomy" id="393608"/>
    <lineage>
        <taxon>Eukaryota</taxon>
        <taxon>Viridiplantae</taxon>
        <taxon>Streptophyta</taxon>
        <taxon>Embryophyta</taxon>
        <taxon>Tracheophyta</taxon>
        <taxon>Spermatophyta</taxon>
        <taxon>Magnoliopsida</taxon>
        <taxon>eudicotyledons</taxon>
        <taxon>Gunneridae</taxon>
        <taxon>Pentapetalae</taxon>
        <taxon>Caryophyllales</taxon>
        <taxon>Cactineae</taxon>
        <taxon>Cactaceae</taxon>
        <taxon>Opuntioideae</taxon>
        <taxon>Opuntia</taxon>
    </lineage>
</organism>
<evidence type="ECO:0000313" key="3">
    <source>
        <dbReference type="EMBL" id="MBA4614523.1"/>
    </source>
</evidence>
<dbReference type="GO" id="GO:1901096">
    <property type="term" value="P:regulation of autophagosome maturation"/>
    <property type="evidence" value="ECO:0007669"/>
    <property type="project" value="TreeGrafter"/>
</dbReference>
<keyword evidence="1" id="KW-0072">Autophagy</keyword>
<proteinExistence type="predicted"/>
<dbReference type="GO" id="GO:0006914">
    <property type="term" value="P:autophagy"/>
    <property type="evidence" value="ECO:0007669"/>
    <property type="project" value="UniProtKB-KW"/>
</dbReference>
<reference evidence="3" key="2">
    <citation type="submission" date="2020-07" db="EMBL/GenBank/DDBJ databases">
        <authorList>
            <person name="Vera ALvarez R."/>
            <person name="Arias-Moreno D.M."/>
            <person name="Jimenez-Jacinto V."/>
            <person name="Jimenez-Bremont J.F."/>
            <person name="Swaminathan K."/>
            <person name="Moose S.P."/>
            <person name="Guerrero-Gonzalez M.L."/>
            <person name="Marino-Ramirez L."/>
            <person name="Landsman D."/>
            <person name="Rodriguez-Kessler M."/>
            <person name="Delgado-Sanchez P."/>
        </authorList>
    </citation>
    <scope>NUCLEOTIDE SEQUENCE</scope>
    <source>
        <tissue evidence="3">Cladode</tissue>
    </source>
</reference>
<name>A0A7C9CFI7_OPUST</name>
<sequence>MLRSFWRTVDRFSLQHFKHIINELRGIKVVDKFNREAVVDILQSIVEIVSYGDKHDPSIFECFMELQVLAEFVRLLKISRNPRIQAAVLQYLSIMIQNLQSEQAICKRPCLMSRYMCFHSQSCTQDSRRVVH</sequence>
<dbReference type="PANTHER" id="PTHR21481">
    <property type="entry name" value="PROTEIN CLEC16A"/>
    <property type="match status" value="1"/>
</dbReference>
<dbReference type="AlphaFoldDB" id="A0A7C9CFI7"/>
<dbReference type="InterPro" id="IPR019155">
    <property type="entry name" value="CLEC16A/TT9_N"/>
</dbReference>
<accession>A0A7C9CFI7</accession>
<dbReference type="GO" id="GO:0005794">
    <property type="term" value="C:Golgi apparatus"/>
    <property type="evidence" value="ECO:0007669"/>
    <property type="project" value="TreeGrafter"/>
</dbReference>